<evidence type="ECO:0000256" key="5">
    <source>
        <dbReference type="ARBA" id="ARBA00023136"/>
    </source>
</evidence>
<evidence type="ECO:0000256" key="2">
    <source>
        <dbReference type="ARBA" id="ARBA00009166"/>
    </source>
</evidence>
<feature type="transmembrane region" description="Helical" evidence="6">
    <location>
        <begin position="63"/>
        <end position="83"/>
    </location>
</feature>
<keyword evidence="4 6" id="KW-1133">Transmembrane helix</keyword>
<evidence type="ECO:0008006" key="9">
    <source>
        <dbReference type="Google" id="ProtNLM"/>
    </source>
</evidence>
<dbReference type="AlphaFoldDB" id="A0AAF3EBV7"/>
<name>A0AAF3EBV7_9BILA</name>
<evidence type="ECO:0000313" key="7">
    <source>
        <dbReference type="Proteomes" id="UP000887575"/>
    </source>
</evidence>
<dbReference type="Gene3D" id="1.20.1070.10">
    <property type="entry name" value="Rhodopsin 7-helix transmembrane proteins"/>
    <property type="match status" value="1"/>
</dbReference>
<sequence>MSIRIPHGLAQHWPDFIVKAIASVAVTAHMYSVLSFPIFFVYRLFILTNNVAYGHYFNKRNMLFTFVVIFLMSAMEGSFFFFANVDYESLFEKLNRTSNALDQFKEQPVTHLQVLYTTTQNPAVRSQNGAVMGVNGQMQTVNDIAMQEAVKSLQKRVTIFGDDFSRNPIVTLFLAIALGGHLLAYIVVLLCAHLMLKALQRKSGQISFQARMSHEVLVHAIFAEAFIPLTFTVPILANSILCFIYTDSLAWQEFLPEYLIAIVPLLTPILSILFIKPYRHVALNYLTFGLREKQFNSFDSPGTFKLVFTTNFLRLVFGTSSGSTFLKRPTILPKVFTLPH</sequence>
<dbReference type="Pfam" id="PF10317">
    <property type="entry name" value="7TM_GPCR_Srd"/>
    <property type="match status" value="1"/>
</dbReference>
<dbReference type="InterPro" id="IPR050920">
    <property type="entry name" value="Nematode_rcpt-like_delta"/>
</dbReference>
<keyword evidence="7" id="KW-1185">Reference proteome</keyword>
<dbReference type="WBParaSite" id="MBELARI_LOCUS11427.1">
    <property type="protein sequence ID" value="MBELARI_LOCUS11427.1"/>
    <property type="gene ID" value="MBELARI_LOCUS11427"/>
</dbReference>
<feature type="transmembrane region" description="Helical" evidence="6">
    <location>
        <begin position="20"/>
        <end position="42"/>
    </location>
</feature>
<accession>A0AAF3EBV7</accession>
<dbReference type="PANTHER" id="PTHR22945:SF92">
    <property type="entry name" value="G PROTEIN-COUPLED RECEPTOR"/>
    <property type="match status" value="1"/>
</dbReference>
<protein>
    <recommendedName>
        <fullName evidence="9">G protein-coupled receptor</fullName>
    </recommendedName>
</protein>
<dbReference type="GO" id="GO:0016020">
    <property type="term" value="C:membrane"/>
    <property type="evidence" value="ECO:0007669"/>
    <property type="project" value="UniProtKB-SubCell"/>
</dbReference>
<dbReference type="PANTHER" id="PTHR22945">
    <property type="entry name" value="SERPENTINE RECEPTOR, CLASS D DELTA"/>
    <property type="match status" value="1"/>
</dbReference>
<feature type="transmembrane region" description="Helical" evidence="6">
    <location>
        <begin position="216"/>
        <end position="246"/>
    </location>
</feature>
<dbReference type="Proteomes" id="UP000887575">
    <property type="component" value="Unassembled WGS sequence"/>
</dbReference>
<dbReference type="SUPFAM" id="SSF81321">
    <property type="entry name" value="Family A G protein-coupled receptor-like"/>
    <property type="match status" value="1"/>
</dbReference>
<proteinExistence type="inferred from homology"/>
<organism evidence="7 8">
    <name type="scientific">Mesorhabditis belari</name>
    <dbReference type="NCBI Taxonomy" id="2138241"/>
    <lineage>
        <taxon>Eukaryota</taxon>
        <taxon>Metazoa</taxon>
        <taxon>Ecdysozoa</taxon>
        <taxon>Nematoda</taxon>
        <taxon>Chromadorea</taxon>
        <taxon>Rhabditida</taxon>
        <taxon>Rhabditina</taxon>
        <taxon>Rhabditomorpha</taxon>
        <taxon>Rhabditoidea</taxon>
        <taxon>Rhabditidae</taxon>
        <taxon>Mesorhabditinae</taxon>
        <taxon>Mesorhabditis</taxon>
    </lineage>
</organism>
<keyword evidence="5 6" id="KW-0472">Membrane</keyword>
<feature type="transmembrane region" description="Helical" evidence="6">
    <location>
        <begin position="258"/>
        <end position="275"/>
    </location>
</feature>
<reference evidence="8" key="1">
    <citation type="submission" date="2024-02" db="UniProtKB">
        <authorList>
            <consortium name="WormBaseParasite"/>
        </authorList>
    </citation>
    <scope>IDENTIFICATION</scope>
</reference>
<evidence type="ECO:0000256" key="1">
    <source>
        <dbReference type="ARBA" id="ARBA00004141"/>
    </source>
</evidence>
<evidence type="ECO:0000256" key="3">
    <source>
        <dbReference type="ARBA" id="ARBA00022692"/>
    </source>
</evidence>
<evidence type="ECO:0000256" key="4">
    <source>
        <dbReference type="ARBA" id="ARBA00022989"/>
    </source>
</evidence>
<comment type="similarity">
    <text evidence="2">Belongs to the nematode receptor-like protein srd family.</text>
</comment>
<dbReference type="InterPro" id="IPR019421">
    <property type="entry name" value="7TM_GPCR_serpentine_rcpt_Srd"/>
</dbReference>
<evidence type="ECO:0000256" key="6">
    <source>
        <dbReference type="SAM" id="Phobius"/>
    </source>
</evidence>
<comment type="subcellular location">
    <subcellularLocation>
        <location evidence="1">Membrane</location>
        <topology evidence="1">Multi-pass membrane protein</topology>
    </subcellularLocation>
</comment>
<evidence type="ECO:0000313" key="8">
    <source>
        <dbReference type="WBParaSite" id="MBELARI_LOCUS11427.1"/>
    </source>
</evidence>
<feature type="transmembrane region" description="Helical" evidence="6">
    <location>
        <begin position="169"/>
        <end position="196"/>
    </location>
</feature>
<keyword evidence="3 6" id="KW-0812">Transmembrane</keyword>